<keyword evidence="4 7" id="KW-0812">Transmembrane</keyword>
<keyword evidence="10" id="KW-0762">Sugar transport</keyword>
<dbReference type="STRING" id="648782.SAMN04488554_0435"/>
<dbReference type="Proteomes" id="UP000199220">
    <property type="component" value="Unassembled WGS sequence"/>
</dbReference>
<dbReference type="InterPro" id="IPR000515">
    <property type="entry name" value="MetI-like"/>
</dbReference>
<feature type="domain" description="ABC transmembrane type-1" evidence="9">
    <location>
        <begin position="88"/>
        <end position="323"/>
    </location>
</feature>
<evidence type="ECO:0000313" key="11">
    <source>
        <dbReference type="Proteomes" id="UP000199220"/>
    </source>
</evidence>
<evidence type="ECO:0000256" key="7">
    <source>
        <dbReference type="RuleBase" id="RU363032"/>
    </source>
</evidence>
<name>A0A1H5CPY3_9MICO</name>
<comment type="similarity">
    <text evidence="7">Belongs to the binding-protein-dependent transport system permease family.</text>
</comment>
<dbReference type="Pfam" id="PF00528">
    <property type="entry name" value="BPD_transp_1"/>
    <property type="match status" value="1"/>
</dbReference>
<evidence type="ECO:0000256" key="3">
    <source>
        <dbReference type="ARBA" id="ARBA00022475"/>
    </source>
</evidence>
<dbReference type="SUPFAM" id="SSF161098">
    <property type="entry name" value="MetI-like"/>
    <property type="match status" value="1"/>
</dbReference>
<accession>A0A1H5CPY3</accession>
<feature type="transmembrane region" description="Helical" evidence="7">
    <location>
        <begin position="125"/>
        <end position="146"/>
    </location>
</feature>
<feature type="transmembrane region" description="Helical" evidence="7">
    <location>
        <begin position="302"/>
        <end position="322"/>
    </location>
</feature>
<dbReference type="PANTHER" id="PTHR30193:SF37">
    <property type="entry name" value="INNER MEMBRANE ABC TRANSPORTER PERMEASE PROTEIN YCJO"/>
    <property type="match status" value="1"/>
</dbReference>
<keyword evidence="2 7" id="KW-0813">Transport</keyword>
<dbReference type="PANTHER" id="PTHR30193">
    <property type="entry name" value="ABC TRANSPORTER PERMEASE PROTEIN"/>
    <property type="match status" value="1"/>
</dbReference>
<keyword evidence="5 7" id="KW-1133">Transmembrane helix</keyword>
<reference evidence="11" key="1">
    <citation type="submission" date="2016-10" db="EMBL/GenBank/DDBJ databases">
        <authorList>
            <person name="Varghese N."/>
            <person name="Submissions S."/>
        </authorList>
    </citation>
    <scope>NUCLEOTIDE SEQUENCE [LARGE SCALE GENOMIC DNA]</scope>
    <source>
        <strain evidence="11">DSM 21368</strain>
    </source>
</reference>
<evidence type="ECO:0000256" key="1">
    <source>
        <dbReference type="ARBA" id="ARBA00004651"/>
    </source>
</evidence>
<sequence>MSGSMTLQEPRTDPRTRGRAAQARALRARRPGWSFVLAGAIVIGVFHVGAIIFDVVMSFTDWSLAGATFNYGQNYADLIASAEFVNALAVTLFYVLGTVPVTLALAMPIAYLMHTTLARYSIYRILVFTPYVVPTVAGALIFQTVFGPTPGSLANALLGIFGAEPRTWLLDGNGLFAILLDPLGVQLSGLWAGPSVALMVVTVVQVWNLLGFTVVVLLGALSNVDPSMFEAARIDGAGGVRLFRNIAMPLVKPTLLFLSVALTVFTMREFNLPYVLAGGGPFGSTETLSLMMVRQFWEDNQLGMGATTAIVLALLIVGLSWVQFKVSKGEQYD</sequence>
<dbReference type="GO" id="GO:0055085">
    <property type="term" value="P:transmembrane transport"/>
    <property type="evidence" value="ECO:0007669"/>
    <property type="project" value="InterPro"/>
</dbReference>
<dbReference type="AlphaFoldDB" id="A0A1H5CPY3"/>
<organism evidence="10 11">
    <name type="scientific">Ruania alba</name>
    <dbReference type="NCBI Taxonomy" id="648782"/>
    <lineage>
        <taxon>Bacteria</taxon>
        <taxon>Bacillati</taxon>
        <taxon>Actinomycetota</taxon>
        <taxon>Actinomycetes</taxon>
        <taxon>Micrococcales</taxon>
        <taxon>Ruaniaceae</taxon>
        <taxon>Ruania</taxon>
    </lineage>
</organism>
<keyword evidence="3" id="KW-1003">Cell membrane</keyword>
<dbReference type="InterPro" id="IPR051393">
    <property type="entry name" value="ABC_transporter_permease"/>
</dbReference>
<feature type="region of interest" description="Disordered" evidence="8">
    <location>
        <begin position="1"/>
        <end position="21"/>
    </location>
</feature>
<dbReference type="CDD" id="cd06261">
    <property type="entry name" value="TM_PBP2"/>
    <property type="match status" value="1"/>
</dbReference>
<evidence type="ECO:0000256" key="6">
    <source>
        <dbReference type="ARBA" id="ARBA00023136"/>
    </source>
</evidence>
<protein>
    <submittedName>
        <fullName evidence="10">Multiple sugar transport system permease protein</fullName>
    </submittedName>
</protein>
<feature type="transmembrane region" description="Helical" evidence="7">
    <location>
        <begin position="196"/>
        <end position="221"/>
    </location>
</feature>
<evidence type="ECO:0000256" key="5">
    <source>
        <dbReference type="ARBA" id="ARBA00022989"/>
    </source>
</evidence>
<gene>
    <name evidence="10" type="ORF">SAMN04488554_0435</name>
</gene>
<evidence type="ECO:0000313" key="10">
    <source>
        <dbReference type="EMBL" id="SED68665.1"/>
    </source>
</evidence>
<dbReference type="EMBL" id="FNTX01000001">
    <property type="protein sequence ID" value="SED68665.1"/>
    <property type="molecule type" value="Genomic_DNA"/>
</dbReference>
<dbReference type="Gene3D" id="1.10.3720.10">
    <property type="entry name" value="MetI-like"/>
    <property type="match status" value="1"/>
</dbReference>
<dbReference type="GO" id="GO:0005886">
    <property type="term" value="C:plasma membrane"/>
    <property type="evidence" value="ECO:0007669"/>
    <property type="project" value="UniProtKB-SubCell"/>
</dbReference>
<evidence type="ECO:0000256" key="8">
    <source>
        <dbReference type="SAM" id="MobiDB-lite"/>
    </source>
</evidence>
<proteinExistence type="inferred from homology"/>
<evidence type="ECO:0000259" key="9">
    <source>
        <dbReference type="PROSITE" id="PS50928"/>
    </source>
</evidence>
<keyword evidence="6 7" id="KW-0472">Membrane</keyword>
<feature type="transmembrane region" description="Helical" evidence="7">
    <location>
        <begin position="92"/>
        <end position="113"/>
    </location>
</feature>
<feature type="transmembrane region" description="Helical" evidence="7">
    <location>
        <begin position="32"/>
        <end position="53"/>
    </location>
</feature>
<dbReference type="PROSITE" id="PS50928">
    <property type="entry name" value="ABC_TM1"/>
    <property type="match status" value="1"/>
</dbReference>
<comment type="subcellular location">
    <subcellularLocation>
        <location evidence="1 7">Cell membrane</location>
        <topology evidence="1 7">Multi-pass membrane protein</topology>
    </subcellularLocation>
</comment>
<evidence type="ECO:0000256" key="2">
    <source>
        <dbReference type="ARBA" id="ARBA00022448"/>
    </source>
</evidence>
<dbReference type="InterPro" id="IPR035906">
    <property type="entry name" value="MetI-like_sf"/>
</dbReference>
<feature type="transmembrane region" description="Helical" evidence="7">
    <location>
        <begin position="242"/>
        <end position="265"/>
    </location>
</feature>
<keyword evidence="11" id="KW-1185">Reference proteome</keyword>
<evidence type="ECO:0000256" key="4">
    <source>
        <dbReference type="ARBA" id="ARBA00022692"/>
    </source>
</evidence>